<gene>
    <name evidence="2" type="ORF">B0T22DRAFT_476776</name>
</gene>
<evidence type="ECO:0000313" key="2">
    <source>
        <dbReference type="EMBL" id="KAK3693983.1"/>
    </source>
</evidence>
<accession>A0AAE1CH58</accession>
<evidence type="ECO:0000313" key="3">
    <source>
        <dbReference type="Proteomes" id="UP001270362"/>
    </source>
</evidence>
<feature type="compositionally biased region" description="Basic and acidic residues" evidence="1">
    <location>
        <begin position="11"/>
        <end position="32"/>
    </location>
</feature>
<evidence type="ECO:0000256" key="1">
    <source>
        <dbReference type="SAM" id="MobiDB-lite"/>
    </source>
</evidence>
<sequence length="71" mass="7878">MDSNKQFQDQQFKEPTKATDGGKLHDLSEGIKAKFQAHSANPGPVIPQNIGDIPQEGTKEERMAKTQELNK</sequence>
<dbReference type="AlphaFoldDB" id="A0AAE1CH58"/>
<dbReference type="Proteomes" id="UP001270362">
    <property type="component" value="Unassembled WGS sequence"/>
</dbReference>
<feature type="region of interest" description="Disordered" evidence="1">
    <location>
        <begin position="1"/>
        <end position="71"/>
    </location>
</feature>
<organism evidence="2 3">
    <name type="scientific">Podospora appendiculata</name>
    <dbReference type="NCBI Taxonomy" id="314037"/>
    <lineage>
        <taxon>Eukaryota</taxon>
        <taxon>Fungi</taxon>
        <taxon>Dikarya</taxon>
        <taxon>Ascomycota</taxon>
        <taxon>Pezizomycotina</taxon>
        <taxon>Sordariomycetes</taxon>
        <taxon>Sordariomycetidae</taxon>
        <taxon>Sordariales</taxon>
        <taxon>Podosporaceae</taxon>
        <taxon>Podospora</taxon>
    </lineage>
</organism>
<feature type="compositionally biased region" description="Basic and acidic residues" evidence="1">
    <location>
        <begin position="57"/>
        <end position="71"/>
    </location>
</feature>
<reference evidence="2" key="2">
    <citation type="submission" date="2023-06" db="EMBL/GenBank/DDBJ databases">
        <authorList>
            <consortium name="Lawrence Berkeley National Laboratory"/>
            <person name="Haridas S."/>
            <person name="Hensen N."/>
            <person name="Bonometti L."/>
            <person name="Westerberg I."/>
            <person name="Brannstrom I.O."/>
            <person name="Guillou S."/>
            <person name="Cros-Aarteil S."/>
            <person name="Calhoun S."/>
            <person name="Kuo A."/>
            <person name="Mondo S."/>
            <person name="Pangilinan J."/>
            <person name="Riley R."/>
            <person name="Labutti K."/>
            <person name="Andreopoulos B."/>
            <person name="Lipzen A."/>
            <person name="Chen C."/>
            <person name="Yanf M."/>
            <person name="Daum C."/>
            <person name="Ng V."/>
            <person name="Clum A."/>
            <person name="Steindorff A."/>
            <person name="Ohm R."/>
            <person name="Martin F."/>
            <person name="Silar P."/>
            <person name="Natvig D."/>
            <person name="Lalanne C."/>
            <person name="Gautier V."/>
            <person name="Ament-Velasquez S.L."/>
            <person name="Kruys A."/>
            <person name="Hutchinson M.I."/>
            <person name="Powell A.J."/>
            <person name="Barry K."/>
            <person name="Miller A.N."/>
            <person name="Grigoriev I.V."/>
            <person name="Debuchy R."/>
            <person name="Gladieux P."/>
            <person name="Thoren M.H."/>
            <person name="Johannesson H."/>
        </authorList>
    </citation>
    <scope>NUCLEOTIDE SEQUENCE</scope>
    <source>
        <strain evidence="2">CBS 314.62</strain>
    </source>
</reference>
<feature type="compositionally biased region" description="Polar residues" evidence="1">
    <location>
        <begin position="1"/>
        <end position="10"/>
    </location>
</feature>
<comment type="caution">
    <text evidence="2">The sequence shown here is derived from an EMBL/GenBank/DDBJ whole genome shotgun (WGS) entry which is preliminary data.</text>
</comment>
<name>A0AAE1CH58_9PEZI</name>
<dbReference type="EMBL" id="JAULSO010000001">
    <property type="protein sequence ID" value="KAK3693983.1"/>
    <property type="molecule type" value="Genomic_DNA"/>
</dbReference>
<reference evidence="2" key="1">
    <citation type="journal article" date="2023" name="Mol. Phylogenet. Evol.">
        <title>Genome-scale phylogeny and comparative genomics of the fungal order Sordariales.</title>
        <authorList>
            <person name="Hensen N."/>
            <person name="Bonometti L."/>
            <person name="Westerberg I."/>
            <person name="Brannstrom I.O."/>
            <person name="Guillou S."/>
            <person name="Cros-Aarteil S."/>
            <person name="Calhoun S."/>
            <person name="Haridas S."/>
            <person name="Kuo A."/>
            <person name="Mondo S."/>
            <person name="Pangilinan J."/>
            <person name="Riley R."/>
            <person name="LaButti K."/>
            <person name="Andreopoulos B."/>
            <person name="Lipzen A."/>
            <person name="Chen C."/>
            <person name="Yan M."/>
            <person name="Daum C."/>
            <person name="Ng V."/>
            <person name="Clum A."/>
            <person name="Steindorff A."/>
            <person name="Ohm R.A."/>
            <person name="Martin F."/>
            <person name="Silar P."/>
            <person name="Natvig D.O."/>
            <person name="Lalanne C."/>
            <person name="Gautier V."/>
            <person name="Ament-Velasquez S.L."/>
            <person name="Kruys A."/>
            <person name="Hutchinson M.I."/>
            <person name="Powell A.J."/>
            <person name="Barry K."/>
            <person name="Miller A.N."/>
            <person name="Grigoriev I.V."/>
            <person name="Debuchy R."/>
            <person name="Gladieux P."/>
            <person name="Hiltunen Thoren M."/>
            <person name="Johannesson H."/>
        </authorList>
    </citation>
    <scope>NUCLEOTIDE SEQUENCE</scope>
    <source>
        <strain evidence="2">CBS 314.62</strain>
    </source>
</reference>
<protein>
    <submittedName>
        <fullName evidence="2">Uncharacterized protein</fullName>
    </submittedName>
</protein>
<proteinExistence type="predicted"/>
<keyword evidence="3" id="KW-1185">Reference proteome</keyword>